<organism evidence="3 4">
    <name type="scientific">Paxillus rubicundulus Ve08.2h10</name>
    <dbReference type="NCBI Taxonomy" id="930991"/>
    <lineage>
        <taxon>Eukaryota</taxon>
        <taxon>Fungi</taxon>
        <taxon>Dikarya</taxon>
        <taxon>Basidiomycota</taxon>
        <taxon>Agaricomycotina</taxon>
        <taxon>Agaricomycetes</taxon>
        <taxon>Agaricomycetidae</taxon>
        <taxon>Boletales</taxon>
        <taxon>Paxilineae</taxon>
        <taxon>Paxillaceae</taxon>
        <taxon>Paxillus</taxon>
    </lineage>
</organism>
<dbReference type="HOGENOM" id="CLU_020266_1_0_1"/>
<sequence length="628" mass="71019">MALQGLPFDIYVHILEQLPVAAHSDDSPKTLAACLQTNSTFRSAASVAMLWEPHYRARYTVCDVSRECSRTQALGDDWKARFMERVRLDRQAIKILDSIVMERDGRLERAREVTSTFSYDVWNALVTVARCNVPEAFRDIDEPAENEERTSDVPSHAIPRRFWAQSLLGAISRSHAVRAWTRLKLDGENNGDGLETAIACLSAYFAHPPLEISAQLDILSSHCRSYLVKNELPVDPDEFNRSEDMLSRISSSICDFLWENGFRAAGNSRFHIFNTQFPHWFLTTHKDTIPLSLVYIFVCIARKLGMTAAPIDFPARVLAIVSSPDLTVSDIFVDVFGSRSRAILSIQEDIPRMLIHAGIVPTSMMHYLRPASTTSIVVRASRNILASFPAINEVSEGDPRVAFYVALTVNLIFLNGLQYLLNIMKHIDRFPLDILAVLTDALAPGLNPTMKHQLLTSCKAAHEDEDEAAASVTLRSNLPIPIKHFVGLIFRHSKYEYIGYIYGWESSCTASESWINSMNVDSLRWGRHQPFYHVLTQDGSLRYVAEENIQPATLKPYAYHRLFKHAHEVGRYFEGLVEENGRARLLLSPELLTAYPEDNDVGERWIKEGTSADSEDTLSSSSRRVQRW</sequence>
<reference evidence="3 4" key="1">
    <citation type="submission" date="2014-04" db="EMBL/GenBank/DDBJ databases">
        <authorList>
            <consortium name="DOE Joint Genome Institute"/>
            <person name="Kuo A."/>
            <person name="Kohler A."/>
            <person name="Jargeat P."/>
            <person name="Nagy L.G."/>
            <person name="Floudas D."/>
            <person name="Copeland A."/>
            <person name="Barry K.W."/>
            <person name="Cichocki N."/>
            <person name="Veneault-Fourrey C."/>
            <person name="LaButti K."/>
            <person name="Lindquist E.A."/>
            <person name="Lipzen A."/>
            <person name="Lundell T."/>
            <person name="Morin E."/>
            <person name="Murat C."/>
            <person name="Sun H."/>
            <person name="Tunlid A."/>
            <person name="Henrissat B."/>
            <person name="Grigoriev I.V."/>
            <person name="Hibbett D.S."/>
            <person name="Martin F."/>
            <person name="Nordberg H.P."/>
            <person name="Cantor M.N."/>
            <person name="Hua S.X."/>
        </authorList>
    </citation>
    <scope>NUCLEOTIDE SEQUENCE [LARGE SCALE GENOMIC DNA]</scope>
    <source>
        <strain evidence="3 4">Ve08.2h10</strain>
    </source>
</reference>
<dbReference type="Pfam" id="PF13369">
    <property type="entry name" value="Transglut_core2"/>
    <property type="match status" value="1"/>
</dbReference>
<dbReference type="InterPro" id="IPR032698">
    <property type="entry name" value="SirB1_N"/>
</dbReference>
<dbReference type="GO" id="GO:0003677">
    <property type="term" value="F:DNA binding"/>
    <property type="evidence" value="ECO:0007669"/>
    <property type="project" value="InterPro"/>
</dbReference>
<dbReference type="STRING" id="930991.A0A0D0DTZ1"/>
<gene>
    <name evidence="3" type="ORF">PAXRUDRAFT_824803</name>
</gene>
<evidence type="ECO:0000259" key="2">
    <source>
        <dbReference type="SMART" id="SM00992"/>
    </source>
</evidence>
<evidence type="ECO:0000313" key="4">
    <source>
        <dbReference type="Proteomes" id="UP000054538"/>
    </source>
</evidence>
<dbReference type="PANTHER" id="PTHR31350:SF27">
    <property type="entry name" value="HEMIMETHYLATED DNA-BINDING DOMAIN-CONTAINING PROTEIN"/>
    <property type="match status" value="1"/>
</dbReference>
<dbReference type="SMART" id="SM00992">
    <property type="entry name" value="YccV-like"/>
    <property type="match status" value="1"/>
</dbReference>
<evidence type="ECO:0000256" key="1">
    <source>
        <dbReference type="SAM" id="MobiDB-lite"/>
    </source>
</evidence>
<dbReference type="OrthoDB" id="28868at2759"/>
<dbReference type="Gene3D" id="2.30.30.390">
    <property type="entry name" value="Hemimethylated DNA-binding domain"/>
    <property type="match status" value="1"/>
</dbReference>
<proteinExistence type="predicted"/>
<reference evidence="4" key="2">
    <citation type="submission" date="2015-01" db="EMBL/GenBank/DDBJ databases">
        <title>Evolutionary Origins and Diversification of the Mycorrhizal Mutualists.</title>
        <authorList>
            <consortium name="DOE Joint Genome Institute"/>
            <consortium name="Mycorrhizal Genomics Consortium"/>
            <person name="Kohler A."/>
            <person name="Kuo A."/>
            <person name="Nagy L.G."/>
            <person name="Floudas D."/>
            <person name="Copeland A."/>
            <person name="Barry K.W."/>
            <person name="Cichocki N."/>
            <person name="Veneault-Fourrey C."/>
            <person name="LaButti K."/>
            <person name="Lindquist E.A."/>
            <person name="Lipzen A."/>
            <person name="Lundell T."/>
            <person name="Morin E."/>
            <person name="Murat C."/>
            <person name="Riley R."/>
            <person name="Ohm R."/>
            <person name="Sun H."/>
            <person name="Tunlid A."/>
            <person name="Henrissat B."/>
            <person name="Grigoriev I.V."/>
            <person name="Hibbett D.S."/>
            <person name="Martin F."/>
        </authorList>
    </citation>
    <scope>NUCLEOTIDE SEQUENCE [LARGE SCALE GENOMIC DNA]</scope>
    <source>
        <strain evidence="4">Ve08.2h10</strain>
    </source>
</reference>
<dbReference type="NCBIfam" id="TIGR02097">
    <property type="entry name" value="yccV"/>
    <property type="match status" value="1"/>
</dbReference>
<dbReference type="InterPro" id="IPR036047">
    <property type="entry name" value="F-box-like_dom_sf"/>
</dbReference>
<dbReference type="AlphaFoldDB" id="A0A0D0DTZ1"/>
<protein>
    <recommendedName>
        <fullName evidence="2">Hemimethylated DNA-binding domain-containing protein</fullName>
    </recommendedName>
</protein>
<keyword evidence="4" id="KW-1185">Reference proteome</keyword>
<dbReference type="SUPFAM" id="SSF141255">
    <property type="entry name" value="YccV-like"/>
    <property type="match status" value="1"/>
</dbReference>
<dbReference type="PANTHER" id="PTHR31350">
    <property type="entry name" value="SI:DKEY-261L7.2"/>
    <property type="match status" value="1"/>
</dbReference>
<dbReference type="InParanoid" id="A0A0D0DTZ1"/>
<feature type="domain" description="Hemimethylated DNA-binding" evidence="2">
    <location>
        <begin position="483"/>
        <end position="586"/>
    </location>
</feature>
<dbReference type="InterPro" id="IPR011722">
    <property type="entry name" value="Hemimethylated_DNA-bd_dom"/>
</dbReference>
<dbReference type="InterPro" id="IPR036623">
    <property type="entry name" value="Hemimethylated_DNA-bd_sf"/>
</dbReference>
<dbReference type="Gene3D" id="1.20.1280.50">
    <property type="match status" value="1"/>
</dbReference>
<dbReference type="Proteomes" id="UP000054538">
    <property type="component" value="Unassembled WGS sequence"/>
</dbReference>
<dbReference type="EMBL" id="KN824930">
    <property type="protein sequence ID" value="KIK97548.1"/>
    <property type="molecule type" value="Genomic_DNA"/>
</dbReference>
<accession>A0A0D0DTZ1</accession>
<name>A0A0D0DTZ1_9AGAM</name>
<evidence type="ECO:0000313" key="3">
    <source>
        <dbReference type="EMBL" id="KIK97548.1"/>
    </source>
</evidence>
<dbReference type="Pfam" id="PF08755">
    <property type="entry name" value="YccV-like"/>
    <property type="match status" value="1"/>
</dbReference>
<dbReference type="SUPFAM" id="SSF81383">
    <property type="entry name" value="F-box domain"/>
    <property type="match status" value="1"/>
</dbReference>
<feature type="region of interest" description="Disordered" evidence="1">
    <location>
        <begin position="608"/>
        <end position="628"/>
    </location>
</feature>